<keyword evidence="2" id="KW-1185">Reference proteome</keyword>
<dbReference type="EMBL" id="JAUSZS010000004">
    <property type="protein sequence ID" value="MDQ0934344.1"/>
    <property type="molecule type" value="Genomic_DNA"/>
</dbReference>
<evidence type="ECO:0000313" key="1">
    <source>
        <dbReference type="EMBL" id="MDQ0934344.1"/>
    </source>
</evidence>
<evidence type="ECO:0000313" key="2">
    <source>
        <dbReference type="Proteomes" id="UP001223072"/>
    </source>
</evidence>
<evidence type="ECO:0008006" key="3">
    <source>
        <dbReference type="Google" id="ProtNLM"/>
    </source>
</evidence>
<protein>
    <recommendedName>
        <fullName evidence="3">Lipoprotein</fullName>
    </recommendedName>
</protein>
<gene>
    <name evidence="1" type="ORF">QFZ49_004284</name>
</gene>
<sequence>MLLVVGAAVLGLVAGTCVGYLVQADREPTPLPSLSQATVAQAEGEGPEPLSAAQDRKVRTDGDLRKLLLRKPTGARPVAWLEGSPGPFAVGNVVGAHYADLRALVLPAPEGAREDKALRGSDGWLAAKDYLAEYQVKEERDELGQKLVDNGLRHIAARGWTTPDGTRTRVYLLQFDTANVVETAFAGDAVAFATPTYQIRGAAEVVYDEDFPQAAAVSHVVRTVYVEEKPYGPEQVRQAYLATGDVFAVILQSREGTAEAVPFQQTVILQSQLLG</sequence>
<proteinExistence type="predicted"/>
<dbReference type="RefSeq" id="WP_307627964.1">
    <property type="nucleotide sequence ID" value="NZ_JAUSZS010000004.1"/>
</dbReference>
<accession>A0ABU0RQT3</accession>
<organism evidence="1 2">
    <name type="scientific">Streptomyces turgidiscabies</name>
    <dbReference type="NCBI Taxonomy" id="85558"/>
    <lineage>
        <taxon>Bacteria</taxon>
        <taxon>Bacillati</taxon>
        <taxon>Actinomycetota</taxon>
        <taxon>Actinomycetes</taxon>
        <taxon>Kitasatosporales</taxon>
        <taxon>Streptomycetaceae</taxon>
        <taxon>Streptomyces</taxon>
    </lineage>
</organism>
<reference evidence="1 2" key="1">
    <citation type="submission" date="2023-07" db="EMBL/GenBank/DDBJ databases">
        <title>Comparative genomics of wheat-associated soil bacteria to identify genetic determinants of phenazine resistance.</title>
        <authorList>
            <person name="Mouncey N."/>
        </authorList>
    </citation>
    <scope>NUCLEOTIDE SEQUENCE [LARGE SCALE GENOMIC DNA]</scope>
    <source>
        <strain evidence="1 2">W2I16</strain>
    </source>
</reference>
<name>A0ABU0RQT3_9ACTN</name>
<comment type="caution">
    <text evidence="1">The sequence shown here is derived from an EMBL/GenBank/DDBJ whole genome shotgun (WGS) entry which is preliminary data.</text>
</comment>
<dbReference type="Proteomes" id="UP001223072">
    <property type="component" value="Unassembled WGS sequence"/>
</dbReference>